<dbReference type="GO" id="GO:0006886">
    <property type="term" value="P:intracellular protein transport"/>
    <property type="evidence" value="ECO:0007669"/>
    <property type="project" value="InterPro"/>
</dbReference>
<feature type="compositionally biased region" description="Polar residues" evidence="10">
    <location>
        <begin position="1"/>
        <end position="10"/>
    </location>
</feature>
<keyword evidence="5" id="KW-0256">Endoplasmic reticulum</keyword>
<protein>
    <recommendedName>
        <fullName evidence="14">Protein transport protein Sec61 subunit beta</fullName>
    </recommendedName>
</protein>
<feature type="compositionally biased region" description="Polar residues" evidence="10">
    <location>
        <begin position="37"/>
        <end position="50"/>
    </location>
</feature>
<dbReference type="OMA" id="VFLFYSE"/>
<dbReference type="PhylomeDB" id="A0A0D2WRR3"/>
<reference evidence="13" key="1">
    <citation type="submission" date="2011-02" db="EMBL/GenBank/DDBJ databases">
        <title>The Genome Sequence of Capsaspora owczarzaki ATCC 30864.</title>
        <authorList>
            <person name="Russ C."/>
            <person name="Cuomo C."/>
            <person name="Burger G."/>
            <person name="Gray M.W."/>
            <person name="Holland P.W.H."/>
            <person name="King N."/>
            <person name="Lang F.B.F."/>
            <person name="Roger A.J."/>
            <person name="Ruiz-Trillo I."/>
            <person name="Young S.K."/>
            <person name="Zeng Q."/>
            <person name="Gargeya S."/>
            <person name="Alvarado L."/>
            <person name="Berlin A."/>
            <person name="Chapman S.B."/>
            <person name="Chen Z."/>
            <person name="Freedman E."/>
            <person name="Gellesch M."/>
            <person name="Goldberg J."/>
            <person name="Griggs A."/>
            <person name="Gujja S."/>
            <person name="Heilman E."/>
            <person name="Heiman D."/>
            <person name="Howarth C."/>
            <person name="Mehta T."/>
            <person name="Neiman D."/>
            <person name="Pearson M."/>
            <person name="Roberts A."/>
            <person name="Saif S."/>
            <person name="Shea T."/>
            <person name="Shenoy N."/>
            <person name="Sisk P."/>
            <person name="Stolte C."/>
            <person name="Sykes S."/>
            <person name="White J."/>
            <person name="Yandava C."/>
            <person name="Haas B."/>
            <person name="Nusbaum C."/>
            <person name="Birren B."/>
        </authorList>
    </citation>
    <scope>NUCLEOTIDE SEQUENCE</scope>
    <source>
        <strain evidence="13">ATCC 30864</strain>
    </source>
</reference>
<dbReference type="InterPro" id="IPR016482">
    <property type="entry name" value="SecG/Sec61-beta/Sbh"/>
</dbReference>
<feature type="transmembrane region" description="Helical" evidence="11">
    <location>
        <begin position="65"/>
        <end position="86"/>
    </location>
</feature>
<dbReference type="OrthoDB" id="5401193at2759"/>
<dbReference type="Pfam" id="PF03911">
    <property type="entry name" value="Sec61_beta"/>
    <property type="match status" value="1"/>
</dbReference>
<evidence type="ECO:0000256" key="9">
    <source>
        <dbReference type="ARBA" id="ARBA00023136"/>
    </source>
</evidence>
<dbReference type="RefSeq" id="XP_004347451.1">
    <property type="nucleotide sequence ID" value="XM_004347401.2"/>
</dbReference>
<dbReference type="EMBL" id="KE346366">
    <property type="protein sequence ID" value="KJE93998.1"/>
    <property type="molecule type" value="Genomic_DNA"/>
</dbReference>
<evidence type="ECO:0000256" key="6">
    <source>
        <dbReference type="ARBA" id="ARBA00022927"/>
    </source>
</evidence>
<feature type="compositionally biased region" description="Low complexity" evidence="10">
    <location>
        <begin position="11"/>
        <end position="24"/>
    </location>
</feature>
<keyword evidence="3" id="KW-0813">Transport</keyword>
<evidence type="ECO:0000313" key="13">
    <source>
        <dbReference type="Proteomes" id="UP000008743"/>
    </source>
</evidence>
<dbReference type="FunCoup" id="A0A0D2WRR3">
    <property type="interactions" value="160"/>
</dbReference>
<dbReference type="Proteomes" id="UP000008743">
    <property type="component" value="Unassembled WGS sequence"/>
</dbReference>
<evidence type="ECO:0000256" key="1">
    <source>
        <dbReference type="ARBA" id="ARBA00004389"/>
    </source>
</evidence>
<keyword evidence="4 11" id="KW-0812">Transmembrane</keyword>
<dbReference type="PANTHER" id="PTHR13509">
    <property type="entry name" value="SEC61 SUBUNIT BETA"/>
    <property type="match status" value="1"/>
</dbReference>
<feature type="region of interest" description="Disordered" evidence="10">
    <location>
        <begin position="1"/>
        <end position="51"/>
    </location>
</feature>
<dbReference type="GO" id="GO:0005784">
    <property type="term" value="C:Sec61 translocon complex"/>
    <property type="evidence" value="ECO:0007669"/>
    <property type="project" value="InterPro"/>
</dbReference>
<evidence type="ECO:0000256" key="4">
    <source>
        <dbReference type="ARBA" id="ARBA00022692"/>
    </source>
</evidence>
<sequence>MSQSQVSTNVGSSTSRPGGSTPRSAASGIVRQRRTGGASTSRAAPSTGSTGFLGFSMDDAPGIKVGPVTALVSSAVFIAAVLLMHIGSRMF</sequence>
<proteinExistence type="inferred from homology"/>
<keyword evidence="13" id="KW-1185">Reference proteome</keyword>
<dbReference type="AlphaFoldDB" id="A0A0D2WRR3"/>
<evidence type="ECO:0000256" key="11">
    <source>
        <dbReference type="SAM" id="Phobius"/>
    </source>
</evidence>
<evidence type="ECO:0008006" key="14">
    <source>
        <dbReference type="Google" id="ProtNLM"/>
    </source>
</evidence>
<comment type="subcellular location">
    <subcellularLocation>
        <location evidence="1">Endoplasmic reticulum membrane</location>
        <topology evidence="1">Single-pass membrane protein</topology>
    </subcellularLocation>
</comment>
<evidence type="ECO:0000256" key="7">
    <source>
        <dbReference type="ARBA" id="ARBA00022989"/>
    </source>
</evidence>
<accession>A0A0D2WRR3</accession>
<evidence type="ECO:0000313" key="12">
    <source>
        <dbReference type="EMBL" id="KJE93998.1"/>
    </source>
</evidence>
<organism evidence="12 13">
    <name type="scientific">Capsaspora owczarzaki (strain ATCC 30864)</name>
    <dbReference type="NCBI Taxonomy" id="595528"/>
    <lineage>
        <taxon>Eukaryota</taxon>
        <taxon>Filasterea</taxon>
        <taxon>Capsaspora</taxon>
    </lineage>
</organism>
<keyword evidence="8" id="KW-0811">Translocation</keyword>
<evidence type="ECO:0000256" key="3">
    <source>
        <dbReference type="ARBA" id="ARBA00022448"/>
    </source>
</evidence>
<keyword evidence="7 11" id="KW-1133">Transmembrane helix</keyword>
<evidence type="ECO:0000256" key="8">
    <source>
        <dbReference type="ARBA" id="ARBA00023010"/>
    </source>
</evidence>
<evidence type="ECO:0000256" key="10">
    <source>
        <dbReference type="SAM" id="MobiDB-lite"/>
    </source>
</evidence>
<evidence type="ECO:0000256" key="5">
    <source>
        <dbReference type="ARBA" id="ARBA00022824"/>
    </source>
</evidence>
<comment type="similarity">
    <text evidence="2">Belongs to the SEC61-beta family.</text>
</comment>
<name>A0A0D2WRR3_CAPO3</name>
<dbReference type="STRING" id="595528.A0A0D2WRR3"/>
<evidence type="ECO:0000256" key="2">
    <source>
        <dbReference type="ARBA" id="ARBA00006103"/>
    </source>
</evidence>
<keyword evidence="6" id="KW-0653">Protein transport</keyword>
<keyword evidence="9 11" id="KW-0472">Membrane</keyword>
<dbReference type="InterPro" id="IPR030671">
    <property type="entry name" value="Sec61-beta/Sbh"/>
</dbReference>
<dbReference type="InParanoid" id="A0A0D2WRR3"/>
<gene>
    <name evidence="12" type="ORF">CAOG_004704</name>
</gene>
<dbReference type="eggNOG" id="KOG3457">
    <property type="taxonomic scope" value="Eukaryota"/>
</dbReference>